<dbReference type="Proteomes" id="UP000239415">
    <property type="component" value="Unassembled WGS sequence"/>
</dbReference>
<dbReference type="RefSeq" id="WP_146169212.1">
    <property type="nucleotide sequence ID" value="NZ_BOMO01000003.1"/>
</dbReference>
<feature type="compositionally biased region" description="Low complexity" evidence="1">
    <location>
        <begin position="65"/>
        <end position="126"/>
    </location>
</feature>
<feature type="chain" id="PRO_5015590875" description="LPXTG-motif cell wall-anchored protein" evidence="3">
    <location>
        <begin position="32"/>
        <end position="193"/>
    </location>
</feature>
<sequence>MSFSRRPAAGLATVGATVLAALALGGAPATAADVAGKAGHVVVTPSPDTGDQRGNAGYGGTVKEAPPTTTAPAATTPAPGGTTGQPAAATTGPTRGRPGYTTTTSPTPSTPSFTSTTPSPPTTTGSVNVITPTGVSSQTAAPVTGPGATGNGLSSGQKLPVTGAPLGGTLALGGLMLAGGATAVWYTRRRRSA</sequence>
<keyword evidence="2" id="KW-0812">Transmembrane</keyword>
<evidence type="ECO:0000256" key="3">
    <source>
        <dbReference type="SAM" id="SignalP"/>
    </source>
</evidence>
<gene>
    <name evidence="4" type="ORF">CLV67_106216</name>
</gene>
<keyword evidence="5" id="KW-1185">Reference proteome</keyword>
<dbReference type="EMBL" id="PVMZ01000006">
    <property type="protein sequence ID" value="PRX21436.1"/>
    <property type="molecule type" value="Genomic_DNA"/>
</dbReference>
<name>A0A2T0KDS4_9ACTN</name>
<dbReference type="PROSITE" id="PS51318">
    <property type="entry name" value="TAT"/>
    <property type="match status" value="1"/>
</dbReference>
<feature type="compositionally biased region" description="Polar residues" evidence="1">
    <location>
        <begin position="127"/>
        <end position="141"/>
    </location>
</feature>
<evidence type="ECO:0000256" key="1">
    <source>
        <dbReference type="SAM" id="MobiDB-lite"/>
    </source>
</evidence>
<dbReference type="InterPro" id="IPR006311">
    <property type="entry name" value="TAT_signal"/>
</dbReference>
<feature type="region of interest" description="Disordered" evidence="1">
    <location>
        <begin position="43"/>
        <end position="156"/>
    </location>
</feature>
<feature type="signal peptide" evidence="3">
    <location>
        <begin position="1"/>
        <end position="31"/>
    </location>
</feature>
<evidence type="ECO:0000313" key="5">
    <source>
        <dbReference type="Proteomes" id="UP000239415"/>
    </source>
</evidence>
<reference evidence="4 5" key="1">
    <citation type="submission" date="2018-03" db="EMBL/GenBank/DDBJ databases">
        <title>Genomic Encyclopedia of Archaeal and Bacterial Type Strains, Phase II (KMG-II): from individual species to whole genera.</title>
        <authorList>
            <person name="Goeker M."/>
        </authorList>
    </citation>
    <scope>NUCLEOTIDE SEQUENCE [LARGE SCALE GENOMIC DNA]</scope>
    <source>
        <strain evidence="4 5">DSM 43146</strain>
    </source>
</reference>
<feature type="transmembrane region" description="Helical" evidence="2">
    <location>
        <begin position="166"/>
        <end position="187"/>
    </location>
</feature>
<accession>A0A2T0KDS4</accession>
<keyword evidence="2" id="KW-1133">Transmembrane helix</keyword>
<protein>
    <recommendedName>
        <fullName evidence="6">LPXTG-motif cell wall-anchored protein</fullName>
    </recommendedName>
</protein>
<proteinExistence type="predicted"/>
<keyword evidence="2" id="KW-0472">Membrane</keyword>
<evidence type="ECO:0000256" key="2">
    <source>
        <dbReference type="SAM" id="Phobius"/>
    </source>
</evidence>
<organism evidence="4 5">
    <name type="scientific">Actinoplanes italicus</name>
    <dbReference type="NCBI Taxonomy" id="113567"/>
    <lineage>
        <taxon>Bacteria</taxon>
        <taxon>Bacillati</taxon>
        <taxon>Actinomycetota</taxon>
        <taxon>Actinomycetes</taxon>
        <taxon>Micromonosporales</taxon>
        <taxon>Micromonosporaceae</taxon>
        <taxon>Actinoplanes</taxon>
    </lineage>
</organism>
<keyword evidence="3" id="KW-0732">Signal</keyword>
<evidence type="ECO:0000313" key="4">
    <source>
        <dbReference type="EMBL" id="PRX21436.1"/>
    </source>
</evidence>
<evidence type="ECO:0008006" key="6">
    <source>
        <dbReference type="Google" id="ProtNLM"/>
    </source>
</evidence>
<dbReference type="AlphaFoldDB" id="A0A2T0KDS4"/>
<comment type="caution">
    <text evidence="4">The sequence shown here is derived from an EMBL/GenBank/DDBJ whole genome shotgun (WGS) entry which is preliminary data.</text>
</comment>